<sequence length="220" mass="26281">MNWILVIVCIAVGIGLLLPMIQKRIVYKKLTEYLDQGKYKEFEQVLDGFWCTFSYRPFNREFMRLNAYFMQNDTKKISQQINDLFEKIKMNDEQRSLVAKRAFYFYLEQEKYEQAKKMLDICQLHDTNQVEVETMQLMYSILGERKSEHIRDIKARLEPLKKETDAYTNPAKRVRIGVFEYLIGLQYSYLHNKKESKKYLESALKNCKGTTYEAQIQALL</sequence>
<evidence type="ECO:0008006" key="3">
    <source>
        <dbReference type="Google" id="ProtNLM"/>
    </source>
</evidence>
<dbReference type="Proteomes" id="UP000276568">
    <property type="component" value="Unassembled WGS sequence"/>
</dbReference>
<dbReference type="OrthoDB" id="3191381at2"/>
<organism evidence="1 2">
    <name type="scientific">Absicoccus porci</name>
    <dbReference type="NCBI Taxonomy" id="2486576"/>
    <lineage>
        <taxon>Bacteria</taxon>
        <taxon>Bacillati</taxon>
        <taxon>Bacillota</taxon>
        <taxon>Erysipelotrichia</taxon>
        <taxon>Erysipelotrichales</taxon>
        <taxon>Erysipelotrichaceae</taxon>
        <taxon>Absicoccus</taxon>
    </lineage>
</organism>
<dbReference type="AlphaFoldDB" id="A0A3N0I066"/>
<dbReference type="RefSeq" id="WP_128520349.1">
    <property type="nucleotide sequence ID" value="NZ_JALFCT010000042.1"/>
</dbReference>
<keyword evidence="2" id="KW-1185">Reference proteome</keyword>
<dbReference type="EMBL" id="RJQC01000002">
    <property type="protein sequence ID" value="RNM30439.1"/>
    <property type="molecule type" value="Genomic_DNA"/>
</dbReference>
<evidence type="ECO:0000313" key="1">
    <source>
        <dbReference type="EMBL" id="RNM30439.1"/>
    </source>
</evidence>
<evidence type="ECO:0000313" key="2">
    <source>
        <dbReference type="Proteomes" id="UP000276568"/>
    </source>
</evidence>
<comment type="caution">
    <text evidence="1">The sequence shown here is derived from an EMBL/GenBank/DDBJ whole genome shotgun (WGS) entry which is preliminary data.</text>
</comment>
<accession>A0A3N0I066</accession>
<name>A0A3N0I066_9FIRM</name>
<gene>
    <name evidence="1" type="ORF">EDX97_06520</name>
</gene>
<reference evidence="1 2" key="1">
    <citation type="submission" date="2018-11" db="EMBL/GenBank/DDBJ databases">
        <title>Clostridium sp. nov., a member of the family Erysipelotrichaceae isolated from pig faeces.</title>
        <authorList>
            <person name="Chang Y.-H."/>
        </authorList>
    </citation>
    <scope>NUCLEOTIDE SEQUENCE [LARGE SCALE GENOMIC DNA]</scope>
    <source>
        <strain evidence="1 2">YH-panp20</strain>
    </source>
</reference>
<protein>
    <recommendedName>
        <fullName evidence="3">Tetratricopeptide repeat protein</fullName>
    </recommendedName>
</protein>
<proteinExistence type="predicted"/>